<evidence type="ECO:0000259" key="1">
    <source>
        <dbReference type="PROSITE" id="PS50925"/>
    </source>
</evidence>
<dbReference type="Proteomes" id="UP000649289">
    <property type="component" value="Unassembled WGS sequence"/>
</dbReference>
<dbReference type="EMBL" id="JACXYY010000003">
    <property type="protein sequence ID" value="MBD3914584.1"/>
    <property type="molecule type" value="Genomic_DNA"/>
</dbReference>
<evidence type="ECO:0000313" key="3">
    <source>
        <dbReference type="Proteomes" id="UP000649289"/>
    </source>
</evidence>
<protein>
    <submittedName>
        <fullName evidence="2">BLUF domain-containing protein</fullName>
    </submittedName>
</protein>
<keyword evidence="3" id="KW-1185">Reference proteome</keyword>
<dbReference type="SUPFAM" id="SSF54975">
    <property type="entry name" value="Acylphosphatase/BLUF domain-like"/>
    <property type="match status" value="1"/>
</dbReference>
<dbReference type="Pfam" id="PF04940">
    <property type="entry name" value="BLUF"/>
    <property type="match status" value="1"/>
</dbReference>
<dbReference type="InterPro" id="IPR007024">
    <property type="entry name" value="BLUF_domain"/>
</dbReference>
<dbReference type="InterPro" id="IPR036046">
    <property type="entry name" value="Acylphosphatase-like_dom_sf"/>
</dbReference>
<dbReference type="PROSITE" id="PS50925">
    <property type="entry name" value="BLUF"/>
    <property type="match status" value="1"/>
</dbReference>
<proteinExistence type="predicted"/>
<feature type="domain" description="BLUF" evidence="1">
    <location>
        <begin position="16"/>
        <end position="107"/>
    </location>
</feature>
<reference evidence="2 3" key="1">
    <citation type="submission" date="2020-09" db="EMBL/GenBank/DDBJ databases">
        <title>novel species in genus Nocardioides.</title>
        <authorList>
            <person name="Zhang G."/>
        </authorList>
    </citation>
    <scope>NUCLEOTIDE SEQUENCE [LARGE SCALE GENOMIC DNA]</scope>
    <source>
        <strain evidence="2 3">19197</strain>
    </source>
</reference>
<accession>A0ABR8MKG4</accession>
<name>A0ABR8MKG4_9ACTN</name>
<dbReference type="Gene3D" id="3.30.70.100">
    <property type="match status" value="1"/>
</dbReference>
<sequence length="157" mass="17316">MTAPAPESDDTSRGGLVSLTYLSSAVEPWPDAELRALLRRARATNEAIDITGMLLYAGGNFIQTLEGPSDAVDRVMDRVLEDSRHGGVFIVRRDDIAERIFAGWAMGFRSTSVEEADEIPGFTDYLRTGRISGAAERRSAALTFHRVFRSRITDIHS</sequence>
<dbReference type="RefSeq" id="WP_191198915.1">
    <property type="nucleotide sequence ID" value="NZ_BAAAPA010000004.1"/>
</dbReference>
<comment type="caution">
    <text evidence="2">The sequence shown here is derived from an EMBL/GenBank/DDBJ whole genome shotgun (WGS) entry which is preliminary data.</text>
</comment>
<dbReference type="SMART" id="SM01034">
    <property type="entry name" value="BLUF"/>
    <property type="match status" value="1"/>
</dbReference>
<gene>
    <name evidence="2" type="ORF">IEZ25_08155</name>
</gene>
<evidence type="ECO:0000313" key="2">
    <source>
        <dbReference type="EMBL" id="MBD3914584.1"/>
    </source>
</evidence>
<organism evidence="2 3">
    <name type="scientific">Nocardioides hwasunensis</name>
    <dbReference type="NCBI Taxonomy" id="397258"/>
    <lineage>
        <taxon>Bacteria</taxon>
        <taxon>Bacillati</taxon>
        <taxon>Actinomycetota</taxon>
        <taxon>Actinomycetes</taxon>
        <taxon>Propionibacteriales</taxon>
        <taxon>Nocardioidaceae</taxon>
        <taxon>Nocardioides</taxon>
    </lineage>
</organism>